<dbReference type="Pfam" id="PF00172">
    <property type="entry name" value="Zn_clus"/>
    <property type="match status" value="1"/>
</dbReference>
<gene>
    <name evidence="9" type="ORF">PECM_002712</name>
</gene>
<dbReference type="CDD" id="cd00067">
    <property type="entry name" value="GAL4"/>
    <property type="match status" value="1"/>
</dbReference>
<feature type="coiled-coil region" evidence="6">
    <location>
        <begin position="113"/>
        <end position="140"/>
    </location>
</feature>
<dbReference type="EMBL" id="WIWV01000172">
    <property type="protein sequence ID" value="KAF7712488.1"/>
    <property type="molecule type" value="Genomic_DNA"/>
</dbReference>
<feature type="region of interest" description="Disordered" evidence="7">
    <location>
        <begin position="517"/>
        <end position="540"/>
    </location>
</feature>
<feature type="compositionally biased region" description="Polar residues" evidence="7">
    <location>
        <begin position="517"/>
        <end position="536"/>
    </location>
</feature>
<reference evidence="9" key="1">
    <citation type="journal article" date="2020" name="Front. Microbiol.">
        <title>Gene regulatory networks of Penicillium echinulatum 2HH and Penicillium oxalicum 114-2 inferred by a computational biology approach.</title>
        <authorList>
            <person name="Lenz A.R."/>
            <person name="Galan-Vasquez E."/>
            <person name="Balbinot E."/>
            <person name="De Abreu F.P."/>
            <person name="De Oliveira N.S."/>
            <person name="Da Rosa L.O."/>
            <person name="De Avila E Silva S."/>
            <person name="Camassola M."/>
            <person name="Dillon A.J.P."/>
            <person name="Perez-Rueda E."/>
        </authorList>
    </citation>
    <scope>NUCLEOTIDE SEQUENCE</scope>
    <source>
        <strain evidence="9">S1M29</strain>
    </source>
</reference>
<evidence type="ECO:0000256" key="2">
    <source>
        <dbReference type="ARBA" id="ARBA00023015"/>
    </source>
</evidence>
<evidence type="ECO:0000256" key="3">
    <source>
        <dbReference type="ARBA" id="ARBA00023125"/>
    </source>
</evidence>
<organism evidence="9 10">
    <name type="scientific">Penicillium ucsense</name>
    <dbReference type="NCBI Taxonomy" id="2839758"/>
    <lineage>
        <taxon>Eukaryota</taxon>
        <taxon>Fungi</taxon>
        <taxon>Dikarya</taxon>
        <taxon>Ascomycota</taxon>
        <taxon>Pezizomycotina</taxon>
        <taxon>Eurotiomycetes</taxon>
        <taxon>Eurotiomycetidae</taxon>
        <taxon>Eurotiales</taxon>
        <taxon>Aspergillaceae</taxon>
        <taxon>Penicillium</taxon>
    </lineage>
</organism>
<keyword evidence="1" id="KW-0479">Metal-binding</keyword>
<sequence length="905" mass="99604">MSLSRPLWDYQQSLFMLSSADAETCSQLSQTQQNPLAALQVPETEIGSKKMAIPRLAEGTESAFTSPGRFHRRHVRRACESCRQRKTKCTGDKSGCRNCREAGIICCYTDGKREKSKRQLASLTAKVQAYEDVIRKLSGRFGVSDEQLVNIALAAESAPELVIQVDDSLAQKNDRGRKSEFEPPPQDSSSSPGIIGRVDHTEEDFNRDENARATGFVGRSSEIAWLQKLGKEMNTECEDWLTVKSHEDNESGLPSPTPTPLVDKHVEPLVASATYFADDLEVPKREQVDLFEVPTRDAATKLLNAYLTSVHPSFPIIGISTFLSQFQVFFNQPSLRPGSKWLAILNLIFAISSKYGQLTDADWAEGEDDHEVYFSRARGLCLENQFLQHPDLQQLQIEGLASFYLTSSGHINRAWKLAGSAVRGALGLGLHLQNVGGCTSDTSKEIRYRVWWSLYNIEHLLGVMTGRPSCIMDGSCTTPLPVPFDESDFQKEDVAQLISVAGRGASSPLDRVSLNGNTANLDSTADSDSGESTSAGDQKRSRVEYLKSLPPCMSLYFLQLTSLAIIAKRMTTKLYSPEALQSPWASIEFTIQSLTLSIDSWFMNLPPAYDFTSTQSSQCPVGQRMGLAFLFYSTKIGIARPCLCRPDASPSEDSKMRKFCGKTAAECVESACHMLTLFPDNLDAALLHRMSPWWCTLHYLMQATTVLLMELAFRSRHVPDKANMVLKAARKAVEWLAVIGKKSTASARAWKICDGFLRRLTPSAEIGMGDVSDNEDSTSNSLFDASSDALDPFEAGNSPLVSSLAFELPPVPIATADSIAAEMDSIACSPSNQPSSPLDMSMSFNMEAPDLLDSLTKQEAPFSNQLTYDDFFPCDPNTGQITGSFFPSGPNLDVDMGYFWGDAVC</sequence>
<name>A0A8J8WDE4_9EURO</name>
<dbReference type="Proteomes" id="UP000631181">
    <property type="component" value="Unassembled WGS sequence"/>
</dbReference>
<dbReference type="GO" id="GO:0008270">
    <property type="term" value="F:zinc ion binding"/>
    <property type="evidence" value="ECO:0007669"/>
    <property type="project" value="InterPro"/>
</dbReference>
<evidence type="ECO:0000256" key="5">
    <source>
        <dbReference type="ARBA" id="ARBA00023242"/>
    </source>
</evidence>
<keyword evidence="6" id="KW-0175">Coiled coil</keyword>
<keyword evidence="3" id="KW-0238">DNA-binding</keyword>
<dbReference type="PROSITE" id="PS50048">
    <property type="entry name" value="ZN2_CY6_FUNGAL_2"/>
    <property type="match status" value="1"/>
</dbReference>
<keyword evidence="4" id="KW-0804">Transcription</keyword>
<dbReference type="InterPro" id="IPR007219">
    <property type="entry name" value="XnlR_reg_dom"/>
</dbReference>
<evidence type="ECO:0000256" key="7">
    <source>
        <dbReference type="SAM" id="MobiDB-lite"/>
    </source>
</evidence>
<dbReference type="GO" id="GO:0003677">
    <property type="term" value="F:DNA binding"/>
    <property type="evidence" value="ECO:0007669"/>
    <property type="project" value="UniProtKB-KW"/>
</dbReference>
<keyword evidence="2" id="KW-0805">Transcription regulation</keyword>
<dbReference type="Pfam" id="PF04082">
    <property type="entry name" value="Fungal_trans"/>
    <property type="match status" value="1"/>
</dbReference>
<feature type="region of interest" description="Disordered" evidence="7">
    <location>
        <begin position="172"/>
        <end position="197"/>
    </location>
</feature>
<dbReference type="GO" id="GO:0000981">
    <property type="term" value="F:DNA-binding transcription factor activity, RNA polymerase II-specific"/>
    <property type="evidence" value="ECO:0007669"/>
    <property type="project" value="InterPro"/>
</dbReference>
<feature type="domain" description="Zn(2)-C6 fungal-type" evidence="8">
    <location>
        <begin position="78"/>
        <end position="108"/>
    </location>
</feature>
<keyword evidence="10" id="KW-1185">Reference proteome</keyword>
<dbReference type="OrthoDB" id="5296287at2759"/>
<protein>
    <submittedName>
        <fullName evidence="9">Thiamine repressible genes regulatory protein</fullName>
    </submittedName>
</protein>
<dbReference type="SMART" id="SM00066">
    <property type="entry name" value="GAL4"/>
    <property type="match status" value="1"/>
</dbReference>
<dbReference type="SUPFAM" id="SSF57701">
    <property type="entry name" value="Zn2/Cys6 DNA-binding domain"/>
    <property type="match status" value="1"/>
</dbReference>
<dbReference type="InterPro" id="IPR053230">
    <property type="entry name" value="Trans_reg_galc"/>
</dbReference>
<accession>A0A8J8WDE4</accession>
<dbReference type="CDD" id="cd12148">
    <property type="entry name" value="fungal_TF_MHR"/>
    <property type="match status" value="1"/>
</dbReference>
<dbReference type="InterPro" id="IPR001138">
    <property type="entry name" value="Zn2Cys6_DnaBD"/>
</dbReference>
<dbReference type="Gene3D" id="4.10.240.10">
    <property type="entry name" value="Zn(2)-C6 fungal-type DNA-binding domain"/>
    <property type="match status" value="1"/>
</dbReference>
<feature type="compositionally biased region" description="Basic and acidic residues" evidence="7">
    <location>
        <begin position="172"/>
        <end position="181"/>
    </location>
</feature>
<comment type="caution">
    <text evidence="9">The sequence shown here is derived from an EMBL/GenBank/DDBJ whole genome shotgun (WGS) entry which is preliminary data.</text>
</comment>
<evidence type="ECO:0000259" key="8">
    <source>
        <dbReference type="PROSITE" id="PS50048"/>
    </source>
</evidence>
<dbReference type="InterPro" id="IPR036864">
    <property type="entry name" value="Zn2-C6_fun-type_DNA-bd_sf"/>
</dbReference>
<dbReference type="SMART" id="SM00906">
    <property type="entry name" value="Fungal_trans"/>
    <property type="match status" value="1"/>
</dbReference>
<dbReference type="GO" id="GO:0006351">
    <property type="term" value="P:DNA-templated transcription"/>
    <property type="evidence" value="ECO:0007669"/>
    <property type="project" value="InterPro"/>
</dbReference>
<evidence type="ECO:0000256" key="6">
    <source>
        <dbReference type="SAM" id="Coils"/>
    </source>
</evidence>
<dbReference type="PANTHER" id="PTHR47654">
    <property type="entry name" value="ZN(II)2CYS6 TRANSCRIPTION FACTOR (EUROFUNG)-RELATED"/>
    <property type="match status" value="1"/>
</dbReference>
<evidence type="ECO:0000256" key="1">
    <source>
        <dbReference type="ARBA" id="ARBA00022723"/>
    </source>
</evidence>
<dbReference type="PANTHER" id="PTHR47654:SF3">
    <property type="entry name" value="ZN(II)2CYS6 TRANSCRIPTION FACTOR (EUROFUNG)"/>
    <property type="match status" value="1"/>
</dbReference>
<dbReference type="AlphaFoldDB" id="A0A8J8WDE4"/>
<evidence type="ECO:0000313" key="10">
    <source>
        <dbReference type="Proteomes" id="UP000631181"/>
    </source>
</evidence>
<proteinExistence type="predicted"/>
<evidence type="ECO:0000313" key="9">
    <source>
        <dbReference type="EMBL" id="KAF7712488.1"/>
    </source>
</evidence>
<evidence type="ECO:0000256" key="4">
    <source>
        <dbReference type="ARBA" id="ARBA00023163"/>
    </source>
</evidence>
<keyword evidence="5" id="KW-0539">Nucleus</keyword>
<dbReference type="PROSITE" id="PS00463">
    <property type="entry name" value="ZN2_CY6_FUNGAL_1"/>
    <property type="match status" value="1"/>
</dbReference>